<reference evidence="2 3" key="1">
    <citation type="submission" date="2020-12" db="EMBL/GenBank/DDBJ databases">
        <title>Complete genome sequence of Mycobacterium heckeshornense JCM 15655T, closely related to a pathogenic non-tuberculous mycobacterial species Mycobacterium xenopi.</title>
        <authorList>
            <person name="Yoshida M."/>
            <person name="Fukano H."/>
            <person name="Asakura T."/>
            <person name="Suzuki M."/>
            <person name="Hoshino Y."/>
        </authorList>
    </citation>
    <scope>NUCLEOTIDE SEQUENCE [LARGE SCALE GENOMIC DNA]</scope>
    <source>
        <strain evidence="2 3">JCM 15655</strain>
    </source>
</reference>
<dbReference type="EMBL" id="AP024237">
    <property type="protein sequence ID" value="BCO33851.1"/>
    <property type="molecule type" value="Genomic_DNA"/>
</dbReference>
<proteinExistence type="predicted"/>
<feature type="compositionally biased region" description="Basic and acidic residues" evidence="1">
    <location>
        <begin position="45"/>
        <end position="55"/>
    </location>
</feature>
<evidence type="ECO:0000313" key="2">
    <source>
        <dbReference type="EMBL" id="BCO33851.1"/>
    </source>
</evidence>
<sequence length="79" mass="8392">MVMVAIDVPMPRDRGTGEEDDRHHEHNSRDDHDPRRGLVKPAGLGDKRGLRRGRDGPGGLGGGVADVGWVDGSGVSVMP</sequence>
<feature type="compositionally biased region" description="Low complexity" evidence="1">
    <location>
        <begin position="66"/>
        <end position="79"/>
    </location>
</feature>
<dbReference type="Proteomes" id="UP000595446">
    <property type="component" value="Chromosome"/>
</dbReference>
<accession>A0A7R7GR57</accession>
<feature type="region of interest" description="Disordered" evidence="1">
    <location>
        <begin position="1"/>
        <end position="79"/>
    </location>
</feature>
<keyword evidence="3" id="KW-1185">Reference proteome</keyword>
<feature type="compositionally biased region" description="Gly residues" evidence="1">
    <location>
        <begin position="56"/>
        <end position="65"/>
    </location>
</feature>
<evidence type="ECO:0000313" key="3">
    <source>
        <dbReference type="Proteomes" id="UP000595446"/>
    </source>
</evidence>
<gene>
    <name evidence="2" type="ORF">MHEC_02840</name>
</gene>
<dbReference type="AlphaFoldDB" id="A0A7R7GR57"/>
<protein>
    <submittedName>
        <fullName evidence="2">Uncharacterized protein</fullName>
    </submittedName>
</protein>
<name>A0A7R7GR57_9MYCO</name>
<evidence type="ECO:0000256" key="1">
    <source>
        <dbReference type="SAM" id="MobiDB-lite"/>
    </source>
</evidence>
<organism evidence="2 3">
    <name type="scientific">Mycobacterium heckeshornense</name>
    <dbReference type="NCBI Taxonomy" id="110505"/>
    <lineage>
        <taxon>Bacteria</taxon>
        <taxon>Bacillati</taxon>
        <taxon>Actinomycetota</taxon>
        <taxon>Actinomycetes</taxon>
        <taxon>Mycobacteriales</taxon>
        <taxon>Mycobacteriaceae</taxon>
        <taxon>Mycobacterium</taxon>
    </lineage>
</organism>
<feature type="compositionally biased region" description="Basic and acidic residues" evidence="1">
    <location>
        <begin position="10"/>
        <end position="36"/>
    </location>
</feature>